<evidence type="ECO:0000256" key="5">
    <source>
        <dbReference type="ARBA" id="ARBA00022670"/>
    </source>
</evidence>
<dbReference type="SMART" id="SM00020">
    <property type="entry name" value="Tryp_SPc"/>
    <property type="match status" value="1"/>
</dbReference>
<dbReference type="PROSITE" id="PS50240">
    <property type="entry name" value="TRYPSIN_DOM"/>
    <property type="match status" value="1"/>
</dbReference>
<sequence>EGYASSRHQNDIALFKFKNKINWRAGVAPVCLPSLDMQKLDLTGRKSMLIGWGTTSFGGKVSNDLREVDVPVVTNSKCSEANDHIFSGADRISEKQMCAGYDEGGKDTCQGDSGGPLLVPFNDRWVQMGIVSYGNGCAKPRFPGVYSRVSYFVPWIALNIQKDFIHLN</sequence>
<dbReference type="PANTHER" id="PTHR24264">
    <property type="entry name" value="TRYPSIN-RELATED"/>
    <property type="match status" value="1"/>
</dbReference>
<feature type="domain" description="Peptidase S1" evidence="20">
    <location>
        <begin position="1"/>
        <end position="161"/>
    </location>
</feature>
<keyword evidence="6" id="KW-0356">Hemostasis</keyword>
<keyword evidence="7" id="KW-0378">Hydrolase</keyword>
<name>A0A7R9M0T1_9ACAR</name>
<dbReference type="EC" id="3.4.21.69" evidence="15"/>
<evidence type="ECO:0000256" key="18">
    <source>
        <dbReference type="ARBA" id="ARBA00042403"/>
    </source>
</evidence>
<evidence type="ECO:0000313" key="21">
    <source>
        <dbReference type="EMBL" id="CAD7650290.1"/>
    </source>
</evidence>
<organism evidence="21">
    <name type="scientific">Medioppia subpectinata</name>
    <dbReference type="NCBI Taxonomy" id="1979941"/>
    <lineage>
        <taxon>Eukaryota</taxon>
        <taxon>Metazoa</taxon>
        <taxon>Ecdysozoa</taxon>
        <taxon>Arthropoda</taxon>
        <taxon>Chelicerata</taxon>
        <taxon>Arachnida</taxon>
        <taxon>Acari</taxon>
        <taxon>Acariformes</taxon>
        <taxon>Sarcoptiformes</taxon>
        <taxon>Oribatida</taxon>
        <taxon>Brachypylina</taxon>
        <taxon>Oppioidea</taxon>
        <taxon>Oppiidae</taxon>
        <taxon>Medioppia</taxon>
    </lineage>
</organism>
<evidence type="ECO:0000256" key="6">
    <source>
        <dbReference type="ARBA" id="ARBA00022696"/>
    </source>
</evidence>
<dbReference type="GO" id="GO:0005794">
    <property type="term" value="C:Golgi apparatus"/>
    <property type="evidence" value="ECO:0007669"/>
    <property type="project" value="UniProtKB-SubCell"/>
</dbReference>
<evidence type="ECO:0000256" key="11">
    <source>
        <dbReference type="ARBA" id="ARBA00023157"/>
    </source>
</evidence>
<evidence type="ECO:0000256" key="17">
    <source>
        <dbReference type="ARBA" id="ARBA00041306"/>
    </source>
</evidence>
<keyword evidence="22" id="KW-1185">Reference proteome</keyword>
<dbReference type="Gene3D" id="2.40.10.10">
    <property type="entry name" value="Trypsin-like serine proteases"/>
    <property type="match status" value="1"/>
</dbReference>
<evidence type="ECO:0000256" key="1">
    <source>
        <dbReference type="ARBA" id="ARBA00004240"/>
    </source>
</evidence>
<dbReference type="SUPFAM" id="SSF50494">
    <property type="entry name" value="Trypsin-like serine proteases"/>
    <property type="match status" value="1"/>
</dbReference>
<proteinExistence type="predicted"/>
<dbReference type="EMBL" id="OC905896">
    <property type="protein sequence ID" value="CAD7650290.1"/>
    <property type="molecule type" value="Genomic_DNA"/>
</dbReference>
<dbReference type="OrthoDB" id="6428296at2759"/>
<dbReference type="InterPro" id="IPR050127">
    <property type="entry name" value="Serine_Proteases_S1"/>
</dbReference>
<evidence type="ECO:0000256" key="10">
    <source>
        <dbReference type="ARBA" id="ARBA00023034"/>
    </source>
</evidence>
<evidence type="ECO:0000256" key="15">
    <source>
        <dbReference type="ARBA" id="ARBA00038995"/>
    </source>
</evidence>
<keyword evidence="12" id="KW-0325">Glycoprotein</keyword>
<evidence type="ECO:0000256" key="3">
    <source>
        <dbReference type="ARBA" id="ARBA00004613"/>
    </source>
</evidence>
<evidence type="ECO:0000256" key="13">
    <source>
        <dbReference type="ARBA" id="ARBA00036045"/>
    </source>
</evidence>
<dbReference type="PANTHER" id="PTHR24264:SF65">
    <property type="entry name" value="SRCR DOMAIN-CONTAINING PROTEIN"/>
    <property type="match status" value="1"/>
</dbReference>
<dbReference type="AlphaFoldDB" id="A0A7R9M0T1"/>
<dbReference type="PRINTS" id="PR00722">
    <property type="entry name" value="CHYMOTRYPSIN"/>
</dbReference>
<evidence type="ECO:0000256" key="4">
    <source>
        <dbReference type="ARBA" id="ARBA00022525"/>
    </source>
</evidence>
<reference evidence="21" key="1">
    <citation type="submission" date="2020-11" db="EMBL/GenBank/DDBJ databases">
        <authorList>
            <person name="Tran Van P."/>
        </authorList>
    </citation>
    <scope>NUCLEOTIDE SEQUENCE</scope>
</reference>
<dbReference type="CDD" id="cd00190">
    <property type="entry name" value="Tryp_SPc"/>
    <property type="match status" value="1"/>
</dbReference>
<dbReference type="Pfam" id="PF00089">
    <property type="entry name" value="Trypsin"/>
    <property type="match status" value="1"/>
</dbReference>
<dbReference type="Proteomes" id="UP000759131">
    <property type="component" value="Unassembled WGS sequence"/>
</dbReference>
<dbReference type="InterPro" id="IPR043504">
    <property type="entry name" value="Peptidase_S1_PA_chymotrypsin"/>
</dbReference>
<dbReference type="FunFam" id="2.40.10.10:FF:000011">
    <property type="entry name" value="Coagulation factor X"/>
    <property type="match status" value="1"/>
</dbReference>
<evidence type="ECO:0000256" key="19">
    <source>
        <dbReference type="ARBA" id="ARBA00042906"/>
    </source>
</evidence>
<protein>
    <recommendedName>
        <fullName evidence="16">Vitamin K-dependent protein C</fullName>
        <ecNumber evidence="15">3.4.21.69</ecNumber>
    </recommendedName>
    <alternativeName>
        <fullName evidence="19">Anticoagulant protein C</fullName>
    </alternativeName>
    <alternativeName>
        <fullName evidence="17">Autoprothrombin IIA</fullName>
    </alternativeName>
    <alternativeName>
        <fullName evidence="18">Blood coagulation factor XIV</fullName>
    </alternativeName>
</protein>
<evidence type="ECO:0000313" key="22">
    <source>
        <dbReference type="Proteomes" id="UP000759131"/>
    </source>
</evidence>
<evidence type="ECO:0000256" key="12">
    <source>
        <dbReference type="ARBA" id="ARBA00023180"/>
    </source>
</evidence>
<dbReference type="GO" id="GO:0006508">
    <property type="term" value="P:proteolysis"/>
    <property type="evidence" value="ECO:0007669"/>
    <property type="project" value="UniProtKB-KW"/>
</dbReference>
<accession>A0A7R9M0T1</accession>
<keyword evidence="9" id="KW-0720">Serine protease</keyword>
<dbReference type="GO" id="GO:0007599">
    <property type="term" value="P:hemostasis"/>
    <property type="evidence" value="ECO:0007669"/>
    <property type="project" value="UniProtKB-KW"/>
</dbReference>
<evidence type="ECO:0000256" key="16">
    <source>
        <dbReference type="ARBA" id="ARBA00040219"/>
    </source>
</evidence>
<comment type="subcellular location">
    <subcellularLocation>
        <location evidence="1">Endoplasmic reticulum</location>
    </subcellularLocation>
    <subcellularLocation>
        <location evidence="2">Golgi apparatus</location>
    </subcellularLocation>
    <subcellularLocation>
        <location evidence="3">Secreted</location>
    </subcellularLocation>
</comment>
<gene>
    <name evidence="21" type="ORF">OSB1V03_LOCUS22787</name>
</gene>
<keyword evidence="4" id="KW-0964">Secreted</keyword>
<evidence type="ECO:0000259" key="20">
    <source>
        <dbReference type="PROSITE" id="PS50240"/>
    </source>
</evidence>
<evidence type="ECO:0000256" key="2">
    <source>
        <dbReference type="ARBA" id="ARBA00004555"/>
    </source>
</evidence>
<keyword evidence="5" id="KW-0645">Protease</keyword>
<dbReference type="GO" id="GO:0005615">
    <property type="term" value="C:extracellular space"/>
    <property type="evidence" value="ECO:0007669"/>
    <property type="project" value="TreeGrafter"/>
</dbReference>
<keyword evidence="10" id="KW-0333">Golgi apparatus</keyword>
<keyword evidence="11" id="KW-1015">Disulfide bond</keyword>
<dbReference type="GO" id="GO:0004252">
    <property type="term" value="F:serine-type endopeptidase activity"/>
    <property type="evidence" value="ECO:0007669"/>
    <property type="project" value="UniProtKB-EC"/>
</dbReference>
<dbReference type="InterPro" id="IPR009003">
    <property type="entry name" value="Peptidase_S1_PA"/>
</dbReference>
<feature type="non-terminal residue" evidence="21">
    <location>
        <position position="1"/>
    </location>
</feature>
<dbReference type="EMBL" id="CAJPIZ010051321">
    <property type="protein sequence ID" value="CAG2122842.1"/>
    <property type="molecule type" value="Genomic_DNA"/>
</dbReference>
<comment type="catalytic activity">
    <reaction evidence="13">
        <text>Degradation of blood coagulation factors Va and VIIIa.</text>
        <dbReference type="EC" id="3.4.21.69"/>
    </reaction>
</comment>
<keyword evidence="8" id="KW-0256">Endoplasmic reticulum</keyword>
<dbReference type="InterPro" id="IPR033116">
    <property type="entry name" value="TRYPSIN_SER"/>
</dbReference>
<evidence type="ECO:0000256" key="9">
    <source>
        <dbReference type="ARBA" id="ARBA00022825"/>
    </source>
</evidence>
<dbReference type="InterPro" id="IPR001314">
    <property type="entry name" value="Peptidase_S1A"/>
</dbReference>
<dbReference type="InterPro" id="IPR001254">
    <property type="entry name" value="Trypsin_dom"/>
</dbReference>
<evidence type="ECO:0000256" key="7">
    <source>
        <dbReference type="ARBA" id="ARBA00022801"/>
    </source>
</evidence>
<comment type="function">
    <text evidence="14">Protein C is a vitamin K-dependent serine protease that regulates blood coagulation by inactivating factors Va and VIIIa in the presence of calcium ions and phospholipids. Exerts a protective effect on the endothelial cell barrier function.</text>
</comment>
<dbReference type="PROSITE" id="PS00135">
    <property type="entry name" value="TRYPSIN_SER"/>
    <property type="match status" value="1"/>
</dbReference>
<dbReference type="GO" id="GO:0005783">
    <property type="term" value="C:endoplasmic reticulum"/>
    <property type="evidence" value="ECO:0007669"/>
    <property type="project" value="UniProtKB-SubCell"/>
</dbReference>
<evidence type="ECO:0000256" key="8">
    <source>
        <dbReference type="ARBA" id="ARBA00022824"/>
    </source>
</evidence>
<evidence type="ECO:0000256" key="14">
    <source>
        <dbReference type="ARBA" id="ARBA00037553"/>
    </source>
</evidence>